<accession>A0ABQ5HL84</accession>
<name>A0ABQ5HL84_9ASTR</name>
<evidence type="ECO:0000313" key="2">
    <source>
        <dbReference type="EMBL" id="GJT88636.1"/>
    </source>
</evidence>
<evidence type="ECO:0000313" key="3">
    <source>
        <dbReference type="Proteomes" id="UP001151760"/>
    </source>
</evidence>
<organism evidence="2 3">
    <name type="scientific">Tanacetum coccineum</name>
    <dbReference type="NCBI Taxonomy" id="301880"/>
    <lineage>
        <taxon>Eukaryota</taxon>
        <taxon>Viridiplantae</taxon>
        <taxon>Streptophyta</taxon>
        <taxon>Embryophyta</taxon>
        <taxon>Tracheophyta</taxon>
        <taxon>Spermatophyta</taxon>
        <taxon>Magnoliopsida</taxon>
        <taxon>eudicotyledons</taxon>
        <taxon>Gunneridae</taxon>
        <taxon>Pentapetalae</taxon>
        <taxon>asterids</taxon>
        <taxon>campanulids</taxon>
        <taxon>Asterales</taxon>
        <taxon>Asteraceae</taxon>
        <taxon>Asteroideae</taxon>
        <taxon>Anthemideae</taxon>
        <taxon>Anthemidinae</taxon>
        <taxon>Tanacetum</taxon>
    </lineage>
</organism>
<comment type="caution">
    <text evidence="2">The sequence shown here is derived from an EMBL/GenBank/DDBJ whole genome shotgun (WGS) entry which is preliminary data.</text>
</comment>
<dbReference type="Pfam" id="PF14223">
    <property type="entry name" value="Retrotran_gag_2"/>
    <property type="match status" value="1"/>
</dbReference>
<reference evidence="2" key="1">
    <citation type="journal article" date="2022" name="Int. J. Mol. Sci.">
        <title>Draft Genome of Tanacetum Coccineum: Genomic Comparison of Closely Related Tanacetum-Family Plants.</title>
        <authorList>
            <person name="Yamashiro T."/>
            <person name="Shiraishi A."/>
            <person name="Nakayama K."/>
            <person name="Satake H."/>
        </authorList>
    </citation>
    <scope>NUCLEOTIDE SEQUENCE</scope>
</reference>
<gene>
    <name evidence="2" type="ORF">Tco_1070353</name>
</gene>
<protein>
    <submittedName>
        <fullName evidence="2">Ribonuclease H-like domain-containing protein</fullName>
    </submittedName>
</protein>
<feature type="region of interest" description="Disordered" evidence="1">
    <location>
        <begin position="453"/>
        <end position="495"/>
    </location>
</feature>
<feature type="compositionally biased region" description="Basic and acidic residues" evidence="1">
    <location>
        <begin position="468"/>
        <end position="480"/>
    </location>
</feature>
<dbReference type="Proteomes" id="UP001151760">
    <property type="component" value="Unassembled WGS sequence"/>
</dbReference>
<evidence type="ECO:0000256" key="1">
    <source>
        <dbReference type="SAM" id="MobiDB-lite"/>
    </source>
</evidence>
<dbReference type="InterPro" id="IPR014710">
    <property type="entry name" value="RmlC-like_jellyroll"/>
</dbReference>
<dbReference type="EMBL" id="BQNB010019748">
    <property type="protein sequence ID" value="GJT88636.1"/>
    <property type="molecule type" value="Genomic_DNA"/>
</dbReference>
<dbReference type="Gene3D" id="2.60.120.10">
    <property type="entry name" value="Jelly Rolls"/>
    <property type="match status" value="1"/>
</dbReference>
<reference evidence="2" key="2">
    <citation type="submission" date="2022-01" db="EMBL/GenBank/DDBJ databases">
        <authorList>
            <person name="Yamashiro T."/>
            <person name="Shiraishi A."/>
            <person name="Satake H."/>
            <person name="Nakayama K."/>
        </authorList>
    </citation>
    <scope>NUCLEOTIDE SEQUENCE</scope>
</reference>
<proteinExistence type="predicted"/>
<keyword evidence="3" id="KW-1185">Reference proteome</keyword>
<sequence length="662" mass="74993">MLRRDQQVVSELVEETLNKKNTISIQDLIIKEKIGSQSETTQTVSALKLPILKTGDYELWSIRMEQYLTHTDYALWEVIVNGNAPAVASASVEGPIPPKIAEQKLARKNELKAKSTLLLAIPDEHLLKFQKLISQLEIHGEVISQEDANLKLLRSLPLAWNTIALIMRNKSDLDTMSIDDLYNNLKVYEAEIKSQLSSSSNSQNVAFVSSENTSITNEAVNTAHEVSTTSSHPQLDNKDLEQIDTNDLEEMDLKWQVTMLTMRVKRFLKKIGRNLNLYGKETVGFDKTDMPPIRINISKTPAKCLGVQDGIGLESLEARIVLHQKNEAVYEEDIAFLKYDVKKRLLKRSSEKLTKLINSQIRVNNKSGVGFDSQMNENELHDCHLNKREVFESASDSSVNEIEEENNQVNDRFKKVEGYHAVPPPYTGNYMPSRPDLSFAGLDDSVYKTNVSETITSVPRNESTASKSSKDSLEQPKDVRPSAPIIEEWESDSDDDCVFRPSIEQNKPSYAKINFVKSDENTRKSVIEQNTYRQAENLRKSQKAFSVDQETGQMLKCENDQRRHVVVVEKCLKFVSPIMSHQQQCGGYGPANNLEDSICSMKLRENIDDVSKAIFTTHNPDTLQLSAERCVLKSVSYPKYIVQIEVGCQCEILFSRYKITID</sequence>
<feature type="compositionally biased region" description="Polar residues" evidence="1">
    <location>
        <begin position="453"/>
        <end position="467"/>
    </location>
</feature>